<evidence type="ECO:0000313" key="9">
    <source>
        <dbReference type="EMBL" id="OWZ02056.1"/>
    </source>
</evidence>
<feature type="domain" description="RxLR effector PexRD54 WY" evidence="8">
    <location>
        <begin position="83"/>
        <end position="122"/>
    </location>
</feature>
<dbReference type="Pfam" id="PF22748">
    <property type="entry name" value="PexRD54_WY"/>
    <property type="match status" value="2"/>
</dbReference>
<dbReference type="InterPro" id="IPR054463">
    <property type="entry name" value="PexRD54_WY"/>
</dbReference>
<comment type="subcellular location">
    <subcellularLocation>
        <location evidence="1">Host cell</location>
    </subcellularLocation>
    <subcellularLocation>
        <location evidence="2">Secreted</location>
    </subcellularLocation>
</comment>
<feature type="domain" description="RxLR effector PexRD54 WY" evidence="8">
    <location>
        <begin position="173"/>
        <end position="214"/>
    </location>
</feature>
<comment type="similarity">
    <text evidence="3">Belongs to the RxLR effector family.</text>
</comment>
<evidence type="ECO:0000256" key="5">
    <source>
        <dbReference type="ARBA" id="ARBA00022729"/>
    </source>
</evidence>
<name>A0A225V8E3_9STRA</name>
<evidence type="ECO:0000256" key="3">
    <source>
        <dbReference type="ARBA" id="ARBA00010400"/>
    </source>
</evidence>
<reference evidence="10" key="1">
    <citation type="submission" date="2017-03" db="EMBL/GenBank/DDBJ databases">
        <title>Phytopthora megakarya and P. palmivora, two closely related causual agents of cacao black pod achieved similar genome size and gene model numbers by different mechanisms.</title>
        <authorList>
            <person name="Ali S."/>
            <person name="Shao J."/>
            <person name="Larry D.J."/>
            <person name="Kronmiller B."/>
            <person name="Shen D."/>
            <person name="Strem M.D."/>
            <person name="Melnick R.L."/>
            <person name="Guiltinan M.J."/>
            <person name="Tyler B.M."/>
            <person name="Meinhardt L.W."/>
            <person name="Bailey B.A."/>
        </authorList>
    </citation>
    <scope>NUCLEOTIDE SEQUENCE [LARGE SCALE GENOMIC DNA]</scope>
    <source>
        <strain evidence="10">zdho120</strain>
    </source>
</reference>
<dbReference type="GO" id="GO:0043657">
    <property type="term" value="C:host cell"/>
    <property type="evidence" value="ECO:0007669"/>
    <property type="project" value="UniProtKB-SubCell"/>
</dbReference>
<evidence type="ECO:0000256" key="2">
    <source>
        <dbReference type="ARBA" id="ARBA00004613"/>
    </source>
</evidence>
<evidence type="ECO:0000256" key="6">
    <source>
        <dbReference type="ARBA" id="ARBA00023026"/>
    </source>
</evidence>
<dbReference type="GO" id="GO:0005576">
    <property type="term" value="C:extracellular region"/>
    <property type="evidence" value="ECO:0007669"/>
    <property type="project" value="UniProtKB-SubCell"/>
</dbReference>
<sequence length="253" mass="28894">MRSTHLVGLTFSIFVVLIDVDALVTNSNEIQPDVVNWVKLHTESTANVSNVRVLRTPREDEERVGFADKIMTVFSSSKGTPQQFQNWLKKGESSDAVFAHLQLTNAGDNLFDNPHFVSWVQYTDDLSAKMPKEATSAISTLTTRYGDDALYNLIEAAKNEPSTWKLATKLQIEQMEHWVKVGKDPDDVFHLFKLDKTGDKLFSNPEFTAWVKYVDDFNAKHVEEPASITPTLMNYYSEGILFKMQRKRQKQKI</sequence>
<dbReference type="Proteomes" id="UP000198211">
    <property type="component" value="Unassembled WGS sequence"/>
</dbReference>
<evidence type="ECO:0000256" key="1">
    <source>
        <dbReference type="ARBA" id="ARBA00004340"/>
    </source>
</evidence>
<keyword evidence="10" id="KW-1185">Reference proteome</keyword>
<keyword evidence="4" id="KW-0964">Secreted</keyword>
<gene>
    <name evidence="9" type="ORF">PHMEG_00026447</name>
</gene>
<evidence type="ECO:0000256" key="7">
    <source>
        <dbReference type="SAM" id="SignalP"/>
    </source>
</evidence>
<dbReference type="AlphaFoldDB" id="A0A225V8E3"/>
<proteinExistence type="inferred from homology"/>
<keyword evidence="5 7" id="KW-0732">Signal</keyword>
<feature type="signal peptide" evidence="7">
    <location>
        <begin position="1"/>
        <end position="22"/>
    </location>
</feature>
<organism evidence="9 10">
    <name type="scientific">Phytophthora megakarya</name>
    <dbReference type="NCBI Taxonomy" id="4795"/>
    <lineage>
        <taxon>Eukaryota</taxon>
        <taxon>Sar</taxon>
        <taxon>Stramenopiles</taxon>
        <taxon>Oomycota</taxon>
        <taxon>Peronosporomycetes</taxon>
        <taxon>Peronosporales</taxon>
        <taxon>Peronosporaceae</taxon>
        <taxon>Phytophthora</taxon>
    </lineage>
</organism>
<dbReference type="EMBL" id="NBNE01006427">
    <property type="protein sequence ID" value="OWZ02056.1"/>
    <property type="molecule type" value="Genomic_DNA"/>
</dbReference>
<comment type="caution">
    <text evidence="9">The sequence shown here is derived from an EMBL/GenBank/DDBJ whole genome shotgun (WGS) entry which is preliminary data.</text>
</comment>
<dbReference type="OrthoDB" id="127322at2759"/>
<keyword evidence="6" id="KW-0843">Virulence</keyword>
<protein>
    <submittedName>
        <fullName evidence="9">Avirulence (Avh) protein</fullName>
    </submittedName>
</protein>
<evidence type="ECO:0000256" key="4">
    <source>
        <dbReference type="ARBA" id="ARBA00022525"/>
    </source>
</evidence>
<feature type="chain" id="PRO_5012262721" evidence="7">
    <location>
        <begin position="23"/>
        <end position="253"/>
    </location>
</feature>
<accession>A0A225V8E3</accession>
<evidence type="ECO:0000259" key="8">
    <source>
        <dbReference type="Pfam" id="PF22748"/>
    </source>
</evidence>
<evidence type="ECO:0000313" key="10">
    <source>
        <dbReference type="Proteomes" id="UP000198211"/>
    </source>
</evidence>